<protein>
    <submittedName>
        <fullName evidence="2">Uncharacterized protein</fullName>
    </submittedName>
</protein>
<dbReference type="RefSeq" id="XP_031861504.1">
    <property type="nucleotide sequence ID" value="XM_032004273.1"/>
</dbReference>
<evidence type="ECO:0000313" key="3">
    <source>
        <dbReference type="Proteomes" id="UP000322225"/>
    </source>
</evidence>
<keyword evidence="3" id="KW-1185">Reference proteome</keyword>
<dbReference type="Proteomes" id="UP000322225">
    <property type="component" value="Chromosome 10"/>
</dbReference>
<evidence type="ECO:0000313" key="2">
    <source>
        <dbReference type="EMBL" id="WWD21285.1"/>
    </source>
</evidence>
<dbReference type="SMART" id="SM00256">
    <property type="entry name" value="FBOX"/>
    <property type="match status" value="1"/>
</dbReference>
<dbReference type="PROSITE" id="PS50181">
    <property type="entry name" value="FBOX"/>
    <property type="match status" value="1"/>
</dbReference>
<name>A0A5M6C0A4_9TREE</name>
<dbReference type="EMBL" id="CP144060">
    <property type="protein sequence ID" value="WWD21285.1"/>
    <property type="molecule type" value="Genomic_DNA"/>
</dbReference>
<reference evidence="2" key="2">
    <citation type="submission" date="2024-01" db="EMBL/GenBank/DDBJ databases">
        <title>Comparative genomics of Cryptococcus and Kwoniella reveals pathogenesis evolution and contrasting modes of karyotype evolution via chromosome fusion or intercentromeric recombination.</title>
        <authorList>
            <person name="Coelho M.A."/>
            <person name="David-Palma M."/>
            <person name="Shea T."/>
            <person name="Bowers K."/>
            <person name="McGinley-Smith S."/>
            <person name="Mohammad A.W."/>
            <person name="Gnirke A."/>
            <person name="Yurkov A.M."/>
            <person name="Nowrousian M."/>
            <person name="Sun S."/>
            <person name="Cuomo C.A."/>
            <person name="Heitman J."/>
        </authorList>
    </citation>
    <scope>NUCLEOTIDE SEQUENCE</scope>
    <source>
        <strain evidence="2">CBS 12478</strain>
    </source>
</reference>
<proteinExistence type="predicted"/>
<feature type="compositionally biased region" description="Basic and acidic residues" evidence="1">
    <location>
        <begin position="521"/>
        <end position="531"/>
    </location>
</feature>
<organism evidence="2 3">
    <name type="scientific">Kwoniella shandongensis</name>
    <dbReference type="NCBI Taxonomy" id="1734106"/>
    <lineage>
        <taxon>Eukaryota</taxon>
        <taxon>Fungi</taxon>
        <taxon>Dikarya</taxon>
        <taxon>Basidiomycota</taxon>
        <taxon>Agaricomycotina</taxon>
        <taxon>Tremellomycetes</taxon>
        <taxon>Tremellales</taxon>
        <taxon>Cryptococcaceae</taxon>
        <taxon>Kwoniella</taxon>
    </lineage>
</organism>
<gene>
    <name evidence="2" type="ORF">CI109_105769</name>
</gene>
<sequence>MRYRKSPTAQSIQPYSSDNSPLELLPLETKLQILSHLSPDTASNLAQVSRSWRDPAESVIWRRVDLTLSSTWEFSEQIVDLLEDVNGDGKEGDDAVLEGIRSSVVGDAGGISGEYDLLWSLRQRKLHTRINQIRRAITSRLARAGYIKHLHLEPGDGLTESSIEIVEQVRTTLTRLHIGPLEIIPSKPSIHTNQLLLAFANRLKSLPSLEGLTVLEIGLHPRSSFESQFLTIFSLAPNLTSLIIGGHYPTWSPDFTSNWPSSLPDLLRVKMINFEQDTFSLLAQIARTAPNLQSIAVECKEPGLGWVYDPILEEGDIKALREHKSLRKFVWKGGWGPRHGLEKICEGGGFDRLKVLVQSEAIECESETYIENIHLPPFQSLRTILIPCRSPKWYRRLNLPDWAKAPPPRFSISSHTITQLRQTPSLLQVQFIVVSSSNGGIPVPVPVPVDVWCDKRVNGVLVRSYTHPRTGEEMYHLRRLALLSIQPKLYEPETYNDNFERLRLCSSSSSDSKKLGGNKVVGKEKDKDKDKDVDHNWIDHTSYKGYPIPDDILRKVYKLRGDRNAEWKTPGRGMELPEEAWEVLRKWRGKLPDAEEGGRTVVTRSMVGSVLT</sequence>
<dbReference type="Pfam" id="PF12937">
    <property type="entry name" value="F-box-like"/>
    <property type="match status" value="1"/>
</dbReference>
<dbReference type="SUPFAM" id="SSF81383">
    <property type="entry name" value="F-box domain"/>
    <property type="match status" value="1"/>
</dbReference>
<dbReference type="Gene3D" id="3.80.10.10">
    <property type="entry name" value="Ribonuclease Inhibitor"/>
    <property type="match status" value="1"/>
</dbReference>
<dbReference type="InterPro" id="IPR001810">
    <property type="entry name" value="F-box_dom"/>
</dbReference>
<dbReference type="AlphaFoldDB" id="A0A5M6C0A4"/>
<dbReference type="InterPro" id="IPR032675">
    <property type="entry name" value="LRR_dom_sf"/>
</dbReference>
<accession>A0A5M6C0A4</accession>
<dbReference type="Gene3D" id="1.20.1280.50">
    <property type="match status" value="1"/>
</dbReference>
<evidence type="ECO:0000256" key="1">
    <source>
        <dbReference type="SAM" id="MobiDB-lite"/>
    </source>
</evidence>
<dbReference type="GeneID" id="43588406"/>
<reference evidence="2" key="1">
    <citation type="submission" date="2017-08" db="EMBL/GenBank/DDBJ databases">
        <authorList>
            <person name="Cuomo C."/>
            <person name="Billmyre B."/>
            <person name="Heitman J."/>
        </authorList>
    </citation>
    <scope>NUCLEOTIDE SEQUENCE</scope>
    <source>
        <strain evidence="2">CBS 12478</strain>
    </source>
</reference>
<dbReference type="OrthoDB" id="2563704at2759"/>
<feature type="region of interest" description="Disordered" evidence="1">
    <location>
        <begin position="508"/>
        <end position="531"/>
    </location>
</feature>
<dbReference type="KEGG" id="ksn:43588406"/>
<dbReference type="InterPro" id="IPR036047">
    <property type="entry name" value="F-box-like_dom_sf"/>
</dbReference>